<sequence>MDTLSLPERLLIALRYPRAFIVKLFLKGGNGSDHPLALQSRLKGNVTTYHANVDAVKEMLQGQLMPRKTSILPSLIAITFVGRSVVEKSRLKSLFRVRRQVVLEALLVLKNVTKHPGYVNLDIDSNLLNDLPEDDIPEEILAAVRWENDEGVVTRESASYVPADPGNDFSRTVDDIDSLHANEAFGPNSHAPVEAEDPDIVPLEYSGIAAADETQITPQELLRNATKKLTPELQEQMMDEGGYLIRHGGFARDFGPAAFKQSNQEEDKENPSVYIFPHLFPYGVGGLEAKREVPVSFVEHVRCLLQRCDTRFRKDSVFPFWALALEQKRQALAAAQLTMSRKDFDRISAAVGDLKAEDYRKATSDEEKGVISKDVKISLLKKAVRVTMQKVMGSDASRALNRSKIWSTSLYLNPVNLWLTFNFIDRHDPICQVFAGEQIDMDDFSRVVNLSAQQRAINVAQDPFAATQFFFFVSKTVLHTLLGFETSTRLTHNRMGELGKGNAYFGAVEAQGRGSLHLHLMMWLANSPDADEISHKLKSEDFRDKIKAYVHQNIRSHLDGLTEDMLEKMEAQTELAWGRPPDPDTPSYEADMRLLELRLAHAQQYHKCSTNTCQKYDQRKRKYVCKRRAPFELSPEDIVTESGEIHPKRLIKWLNNWCPSLFYGGRCNNDIKFITNGAIARAIAWYITFYATKKQGASFNQSAVLEKTHAYHVAKTPETDDAREQNRRFIFRCGMSLNREMEFSGQQAMAYLMGYGDTIQSHTYAVIYWSAVVSALKKTYPELVPGNLERKASDPEEDIARVDLRKDGTVYSTKSLDIRER</sequence>
<dbReference type="InterPro" id="IPR046700">
    <property type="entry name" value="DUF6570"/>
</dbReference>
<dbReference type="InterPro" id="IPR025476">
    <property type="entry name" value="Helitron_helicase-like"/>
</dbReference>
<comment type="caution">
    <text evidence="3">The sequence shown here is derived from an EMBL/GenBank/DDBJ whole genome shotgun (WGS) entry which is preliminary data.</text>
</comment>
<name>A0A0A1UIH6_9AGAM</name>
<evidence type="ECO:0000259" key="2">
    <source>
        <dbReference type="Pfam" id="PF20209"/>
    </source>
</evidence>
<protein>
    <submittedName>
        <fullName evidence="3">ATP-dependent DNA helicase pif1, putative</fullName>
    </submittedName>
</protein>
<keyword evidence="3" id="KW-0347">Helicase</keyword>
<evidence type="ECO:0000313" key="3">
    <source>
        <dbReference type="EMBL" id="EUC58879.1"/>
    </source>
</evidence>
<dbReference type="OrthoDB" id="432234at2759"/>
<keyword evidence="3" id="KW-0547">Nucleotide-binding</keyword>
<accession>A0A0A1UIH6</accession>
<keyword evidence="3" id="KW-0067">ATP-binding</keyword>
<reference evidence="4" key="1">
    <citation type="journal article" date="2014" name="Genome Announc.">
        <title>Draft genome sequence of the plant-pathogenic soil fungus Rhizoctonia solani anastomosis group 3 strain Rhs1AP.</title>
        <authorList>
            <person name="Cubeta M.A."/>
            <person name="Thomas E."/>
            <person name="Dean R.A."/>
            <person name="Jabaji S."/>
            <person name="Neate S.M."/>
            <person name="Tavantzis S."/>
            <person name="Toda T."/>
            <person name="Vilgalys R."/>
            <person name="Bharathan N."/>
            <person name="Fedorova-Abrams N."/>
            <person name="Pakala S.B."/>
            <person name="Pakala S.M."/>
            <person name="Zafar N."/>
            <person name="Joardar V."/>
            <person name="Losada L."/>
            <person name="Nierman W.C."/>
        </authorList>
    </citation>
    <scope>NUCLEOTIDE SEQUENCE [LARGE SCALE GENOMIC DNA]</scope>
    <source>
        <strain evidence="4">AG-3</strain>
    </source>
</reference>
<dbReference type="AlphaFoldDB" id="A0A0A1UIH6"/>
<dbReference type="Pfam" id="PF14214">
    <property type="entry name" value="Helitron_like_N"/>
    <property type="match status" value="1"/>
</dbReference>
<keyword evidence="3" id="KW-0378">Hydrolase</keyword>
<evidence type="ECO:0000259" key="1">
    <source>
        <dbReference type="Pfam" id="PF14214"/>
    </source>
</evidence>
<feature type="domain" description="DUF6570" evidence="2">
    <location>
        <begin position="3"/>
        <end position="128"/>
    </location>
</feature>
<organism evidence="3 4">
    <name type="scientific">Rhizoctonia solani AG-3 Rhs1AP</name>
    <dbReference type="NCBI Taxonomy" id="1086054"/>
    <lineage>
        <taxon>Eukaryota</taxon>
        <taxon>Fungi</taxon>
        <taxon>Dikarya</taxon>
        <taxon>Basidiomycota</taxon>
        <taxon>Agaricomycotina</taxon>
        <taxon>Agaricomycetes</taxon>
        <taxon>Cantharellales</taxon>
        <taxon>Ceratobasidiaceae</taxon>
        <taxon>Rhizoctonia</taxon>
    </lineage>
</organism>
<gene>
    <name evidence="3" type="ORF">RSOL_283570</name>
</gene>
<proteinExistence type="predicted"/>
<dbReference type="Proteomes" id="UP000030108">
    <property type="component" value="Unassembled WGS sequence"/>
</dbReference>
<evidence type="ECO:0000313" key="4">
    <source>
        <dbReference type="Proteomes" id="UP000030108"/>
    </source>
</evidence>
<feature type="non-terminal residue" evidence="3">
    <location>
        <position position="821"/>
    </location>
</feature>
<dbReference type="GO" id="GO:0004386">
    <property type="term" value="F:helicase activity"/>
    <property type="evidence" value="ECO:0007669"/>
    <property type="project" value="UniProtKB-KW"/>
</dbReference>
<dbReference type="EMBL" id="JATN01000321">
    <property type="protein sequence ID" value="EUC58879.1"/>
    <property type="molecule type" value="Genomic_DNA"/>
</dbReference>
<feature type="domain" description="Helitron helicase-like" evidence="1">
    <location>
        <begin position="300"/>
        <end position="521"/>
    </location>
</feature>
<dbReference type="Pfam" id="PF20209">
    <property type="entry name" value="DUF6570"/>
    <property type="match status" value="1"/>
</dbReference>